<dbReference type="EMBL" id="CM037161">
    <property type="protein sequence ID" value="KAH7854138.1"/>
    <property type="molecule type" value="Genomic_DNA"/>
</dbReference>
<organism evidence="1 2">
    <name type="scientific">Vaccinium darrowii</name>
    <dbReference type="NCBI Taxonomy" id="229202"/>
    <lineage>
        <taxon>Eukaryota</taxon>
        <taxon>Viridiplantae</taxon>
        <taxon>Streptophyta</taxon>
        <taxon>Embryophyta</taxon>
        <taxon>Tracheophyta</taxon>
        <taxon>Spermatophyta</taxon>
        <taxon>Magnoliopsida</taxon>
        <taxon>eudicotyledons</taxon>
        <taxon>Gunneridae</taxon>
        <taxon>Pentapetalae</taxon>
        <taxon>asterids</taxon>
        <taxon>Ericales</taxon>
        <taxon>Ericaceae</taxon>
        <taxon>Vaccinioideae</taxon>
        <taxon>Vaccinieae</taxon>
        <taxon>Vaccinium</taxon>
    </lineage>
</organism>
<reference evidence="1 2" key="1">
    <citation type="journal article" date="2021" name="Hortic Res">
        <title>High-quality reference genome and annotation aids understanding of berry development for evergreen blueberry (Vaccinium darrowii).</title>
        <authorList>
            <person name="Yu J."/>
            <person name="Hulse-Kemp A.M."/>
            <person name="Babiker E."/>
            <person name="Staton M."/>
        </authorList>
    </citation>
    <scope>NUCLEOTIDE SEQUENCE [LARGE SCALE GENOMIC DNA]</scope>
    <source>
        <strain evidence="2">cv. NJ 8807/NJ 8810</strain>
        <tissue evidence="1">Young leaf</tissue>
    </source>
</reference>
<name>A0ACB7YL66_9ERIC</name>
<proteinExistence type="predicted"/>
<protein>
    <submittedName>
        <fullName evidence="1">Uncharacterized protein</fullName>
    </submittedName>
</protein>
<sequence>MDPLFPVDDADADADFLDRWPHTPSSSFSHHLDTDCEEEQLYFVPYRWWSEARELLFGNNMSAVKGDLYAAESSGAYLEPMWIWGYDMKAEIVLNMRRAHSLTNKLKNNLWTVRKEKRIAPVFKEDGLVSYHGLASEGVLTTWPMFVTMAYCILLIRRCCRGRRKYAEKVSSTRKIPTTRKYPVLTSSEEFSVVPSQAINLVSSTTLLPSTSAVIWHQALGHPNSTMLHS</sequence>
<accession>A0ACB7YL66</accession>
<keyword evidence="2" id="KW-1185">Reference proteome</keyword>
<comment type="caution">
    <text evidence="1">The sequence shown here is derived from an EMBL/GenBank/DDBJ whole genome shotgun (WGS) entry which is preliminary data.</text>
</comment>
<evidence type="ECO:0000313" key="2">
    <source>
        <dbReference type="Proteomes" id="UP000828048"/>
    </source>
</evidence>
<evidence type="ECO:0000313" key="1">
    <source>
        <dbReference type="EMBL" id="KAH7854138.1"/>
    </source>
</evidence>
<dbReference type="Proteomes" id="UP000828048">
    <property type="component" value="Chromosome 11"/>
</dbReference>
<gene>
    <name evidence="1" type="ORF">Vadar_010566</name>
</gene>